<keyword evidence="3" id="KW-0328">Glycosyltransferase</keyword>
<dbReference type="HOGENOM" id="CLU_065962_0_0_5"/>
<dbReference type="GO" id="GO:0016757">
    <property type="term" value="F:glycosyltransferase activity"/>
    <property type="evidence" value="ECO:0007669"/>
    <property type="project" value="UniProtKB-KW"/>
</dbReference>
<dbReference type="EMBL" id="CP000613">
    <property type="protein sequence ID" value="ACI98090.1"/>
    <property type="molecule type" value="Genomic_DNA"/>
</dbReference>
<dbReference type="OrthoDB" id="9815923at2"/>
<dbReference type="PANTHER" id="PTHR43630">
    <property type="entry name" value="POLY-BETA-1,6-N-ACETYL-D-GLUCOSAMINE SYNTHASE"/>
    <property type="match status" value="1"/>
</dbReference>
<dbReference type="CDD" id="cd02511">
    <property type="entry name" value="Beta4Glucosyltransferase"/>
    <property type="match status" value="1"/>
</dbReference>
<sequence>MSGSLLPLTVIVMVRNERTNLPGCLASLGGVAEVVVADSGSDDGSADLARAAGARVVPFVWNGAYPKKKQWCLELPELAHDWVLFVDADERLTPALRDELRDLFASGPTAAAYFLDSRPVVLGRMLRFGTRYRKIALMHRRRVRFPPCDDLAVAAMWEVEGHYQPLVEGAVGRLRAPLLHADAKPPFAWVERHNRYSDWEAWLDAGPGRAAILSTEGRGRQRLKRLFAALPGRPLAVFLYEYGVRLGFLDGRAGLHHALGRAFYYWLIAYKRDWIAAERSTGRDADPGRLR</sequence>
<accession>B6IRK4</accession>
<feature type="domain" description="Glycosyltransferase 2-like" evidence="2">
    <location>
        <begin position="9"/>
        <end position="113"/>
    </location>
</feature>
<evidence type="ECO:0000313" key="4">
    <source>
        <dbReference type="Proteomes" id="UP000001591"/>
    </source>
</evidence>
<dbReference type="SUPFAM" id="SSF53448">
    <property type="entry name" value="Nucleotide-diphospho-sugar transferases"/>
    <property type="match status" value="1"/>
</dbReference>
<organism evidence="3 4">
    <name type="scientific">Rhodospirillum centenum (strain ATCC 51521 / SW)</name>
    <dbReference type="NCBI Taxonomy" id="414684"/>
    <lineage>
        <taxon>Bacteria</taxon>
        <taxon>Pseudomonadati</taxon>
        <taxon>Pseudomonadota</taxon>
        <taxon>Alphaproteobacteria</taxon>
        <taxon>Rhodospirillales</taxon>
        <taxon>Rhodospirillaceae</taxon>
        <taxon>Rhodospirillum</taxon>
    </lineage>
</organism>
<dbReference type="EC" id="2.4.1.-" evidence="3"/>
<evidence type="ECO:0000256" key="1">
    <source>
        <dbReference type="ARBA" id="ARBA00038494"/>
    </source>
</evidence>
<dbReference type="InterPro" id="IPR001173">
    <property type="entry name" value="Glyco_trans_2-like"/>
</dbReference>
<proteinExistence type="inferred from homology"/>
<evidence type="ECO:0000259" key="2">
    <source>
        <dbReference type="Pfam" id="PF00535"/>
    </source>
</evidence>
<dbReference type="Gene3D" id="3.90.550.10">
    <property type="entry name" value="Spore Coat Polysaccharide Biosynthesis Protein SpsA, Chain A"/>
    <property type="match status" value="1"/>
</dbReference>
<dbReference type="CAZy" id="GT2">
    <property type="family name" value="Glycosyltransferase Family 2"/>
</dbReference>
<keyword evidence="4" id="KW-1185">Reference proteome</keyword>
<dbReference type="RefSeq" id="WP_012565882.1">
    <property type="nucleotide sequence ID" value="NC_011420.2"/>
</dbReference>
<keyword evidence="3" id="KW-0808">Transferase</keyword>
<dbReference type="KEGG" id="rce:RC1_0655"/>
<dbReference type="InterPro" id="IPR029044">
    <property type="entry name" value="Nucleotide-diphossugar_trans"/>
</dbReference>
<name>B6IRK4_RHOCS</name>
<reference evidence="3 4" key="1">
    <citation type="journal article" date="2010" name="BMC Genomics">
        <title>Metabolic flexibility revealed in the genome of the cyst-forming alpha-1 proteobacterium Rhodospirillum centenum.</title>
        <authorList>
            <person name="Lu Y.K."/>
            <person name="Marden J."/>
            <person name="Han M."/>
            <person name="Swingley W.D."/>
            <person name="Mastrian S.D."/>
            <person name="Chowdhury S.R."/>
            <person name="Hao J."/>
            <person name="Helmy T."/>
            <person name="Kim S."/>
            <person name="Kurdoglu A.A."/>
            <person name="Matthies H.J."/>
            <person name="Rollo D."/>
            <person name="Stothard P."/>
            <person name="Blankenship R.E."/>
            <person name="Bauer C.E."/>
            <person name="Touchman J.W."/>
        </authorList>
    </citation>
    <scope>NUCLEOTIDE SEQUENCE [LARGE SCALE GENOMIC DNA]</scope>
    <source>
        <strain evidence="4">ATCC 51521 / SW</strain>
    </source>
</reference>
<evidence type="ECO:0000313" key="3">
    <source>
        <dbReference type="EMBL" id="ACI98090.1"/>
    </source>
</evidence>
<dbReference type="AlphaFoldDB" id="B6IRK4"/>
<protein>
    <submittedName>
        <fullName evidence="3">Glycosyl transferase, family 2, putative</fullName>
        <ecNumber evidence="3">2.4.1.-</ecNumber>
    </submittedName>
</protein>
<dbReference type="STRING" id="414684.RC1_0655"/>
<gene>
    <name evidence="3" type="ordered locus">RC1_0655</name>
</gene>
<dbReference type="Pfam" id="PF00535">
    <property type="entry name" value="Glycos_transf_2"/>
    <property type="match status" value="1"/>
</dbReference>
<dbReference type="eggNOG" id="COG0463">
    <property type="taxonomic scope" value="Bacteria"/>
</dbReference>
<dbReference type="PANTHER" id="PTHR43630:SF2">
    <property type="entry name" value="GLYCOSYLTRANSFERASE"/>
    <property type="match status" value="1"/>
</dbReference>
<dbReference type="Proteomes" id="UP000001591">
    <property type="component" value="Chromosome"/>
</dbReference>
<comment type="similarity">
    <text evidence="1">Belongs to the glycosyltransferase 2 family. WaaE/KdtX subfamily.</text>
</comment>